<sequence length="629" mass="65476">MCDHSLLSGHHSSRSNRRLHHQGTAHTSVRTTGDDSAASLAAPVATLLSSQHRCGRRSSSQSSTHQHALISSLAMFLIMASLGMIESSRALEEGGSCPAGWTTFTTIDPTQRNTNGSTLATVQRCATTRLEKLPGVDTEFFCSNILRLDTGITSITATTFAVREASDVSIATSLAQIAFASSSTITAVFLGGVYSVGQLAWFDGVTPETSGTTGSFANWSSTGPASGASGCVVVQRDYSWNTVPCSGTLLPFLCASDVVPPSTPSPSPAPTTAAPSTTTAVPGGPYASTPDVAHPAPACPTGWSPSGNTSDATKCYRMVYLSTPTPQQTAADYCASLHRNAALSSVLTPSEDAYVAQVIRTSATSTTGYLAYVGGLYMDNGNLGVWSEDSIWYPDWTGASSPSWPTATNPTYYTNWAAGEPSVSFGCIAVNSSSGQWYGVSCQDSFPFVCAFLNDGVTAAPSTTAPPSTQITTSSPITTPSPTALSTVSCPTGWSNVTGSRLCIRALTSAASAADLESTCNALTAGLFPSKVLPTGVSAFVHAASPMNSSLNSAIASVLQSGGFPLATIGVSFVENGAYRRTVPIEGPSHRCQCLCSRGISHEQQPQQCYCIRSSIRWFSVGHHRSVVC</sequence>
<dbReference type="InterPro" id="IPR016187">
    <property type="entry name" value="CTDL_fold"/>
</dbReference>
<evidence type="ECO:0000256" key="1">
    <source>
        <dbReference type="SAM" id="MobiDB-lite"/>
    </source>
</evidence>
<feature type="domain" description="C-type lectin" evidence="2">
    <location>
        <begin position="311"/>
        <end position="451"/>
    </location>
</feature>
<dbReference type="PROSITE" id="PS50041">
    <property type="entry name" value="C_TYPE_LECTIN_2"/>
    <property type="match status" value="1"/>
</dbReference>
<reference evidence="4" key="1">
    <citation type="submission" date="2015-09" db="EMBL/GenBank/DDBJ databases">
        <authorList>
            <consortium name="Pathogen Informatics"/>
        </authorList>
    </citation>
    <scope>NUCLEOTIDE SEQUENCE [LARGE SCALE GENOMIC DNA]</scope>
    <source>
        <strain evidence="4">Lake Konstanz</strain>
    </source>
</reference>
<feature type="compositionally biased region" description="Low complexity" evidence="1">
    <location>
        <begin position="270"/>
        <end position="282"/>
    </location>
</feature>
<dbReference type="Pfam" id="PF00059">
    <property type="entry name" value="Lectin_C"/>
    <property type="match status" value="1"/>
</dbReference>
<dbReference type="PANTHER" id="PTHR45784:SF3">
    <property type="entry name" value="C-TYPE LECTIN DOMAIN FAMILY 4 MEMBER K-LIKE-RELATED"/>
    <property type="match status" value="1"/>
</dbReference>
<feature type="compositionally biased region" description="Basic residues" evidence="1">
    <location>
        <begin position="11"/>
        <end position="23"/>
    </location>
</feature>
<name>A0A0S4JF80_BODSA</name>
<accession>A0A0S4JF80</accession>
<dbReference type="VEuPathDB" id="TriTrypDB:BSAL_12125"/>
<dbReference type="InterPro" id="IPR001304">
    <property type="entry name" value="C-type_lectin-like"/>
</dbReference>
<protein>
    <submittedName>
        <fullName evidence="3">C-lectin, putative</fullName>
    </submittedName>
</protein>
<proteinExistence type="predicted"/>
<feature type="region of interest" description="Disordered" evidence="1">
    <location>
        <begin position="461"/>
        <end position="480"/>
    </location>
</feature>
<dbReference type="CDD" id="cd00037">
    <property type="entry name" value="CLECT"/>
    <property type="match status" value="1"/>
</dbReference>
<dbReference type="SUPFAM" id="SSF56436">
    <property type="entry name" value="C-type lectin-like"/>
    <property type="match status" value="2"/>
</dbReference>
<dbReference type="InterPro" id="IPR016186">
    <property type="entry name" value="C-type_lectin-like/link_sf"/>
</dbReference>
<dbReference type="Gene3D" id="3.10.100.10">
    <property type="entry name" value="Mannose-Binding Protein A, subunit A"/>
    <property type="match status" value="2"/>
</dbReference>
<feature type="region of interest" description="Disordered" evidence="1">
    <location>
        <begin position="1"/>
        <end position="36"/>
    </location>
</feature>
<dbReference type="EMBL" id="CYKH01001592">
    <property type="protein sequence ID" value="CUG87810.1"/>
    <property type="molecule type" value="Genomic_DNA"/>
</dbReference>
<feature type="region of interest" description="Disordered" evidence="1">
    <location>
        <begin position="261"/>
        <end position="289"/>
    </location>
</feature>
<organism evidence="3 4">
    <name type="scientific">Bodo saltans</name>
    <name type="common">Flagellated protozoan</name>
    <dbReference type="NCBI Taxonomy" id="75058"/>
    <lineage>
        <taxon>Eukaryota</taxon>
        <taxon>Discoba</taxon>
        <taxon>Euglenozoa</taxon>
        <taxon>Kinetoplastea</taxon>
        <taxon>Metakinetoplastina</taxon>
        <taxon>Eubodonida</taxon>
        <taxon>Bodonidae</taxon>
        <taxon>Bodo</taxon>
    </lineage>
</organism>
<dbReference type="Proteomes" id="UP000051952">
    <property type="component" value="Unassembled WGS sequence"/>
</dbReference>
<feature type="compositionally biased region" description="Low complexity" evidence="1">
    <location>
        <begin position="1"/>
        <end position="10"/>
    </location>
</feature>
<evidence type="ECO:0000313" key="4">
    <source>
        <dbReference type="Proteomes" id="UP000051952"/>
    </source>
</evidence>
<evidence type="ECO:0000313" key="3">
    <source>
        <dbReference type="EMBL" id="CUG87810.1"/>
    </source>
</evidence>
<evidence type="ECO:0000259" key="2">
    <source>
        <dbReference type="PROSITE" id="PS50041"/>
    </source>
</evidence>
<dbReference type="OrthoDB" id="441660at2759"/>
<dbReference type="PANTHER" id="PTHR45784">
    <property type="entry name" value="C-TYPE LECTIN DOMAIN FAMILY 20 MEMBER A-RELATED"/>
    <property type="match status" value="1"/>
</dbReference>
<keyword evidence="4" id="KW-1185">Reference proteome</keyword>
<gene>
    <name evidence="3" type="ORF">BSAL_12125</name>
</gene>
<dbReference type="AlphaFoldDB" id="A0A0S4JF80"/>
<dbReference type="SMART" id="SM00034">
    <property type="entry name" value="CLECT"/>
    <property type="match status" value="2"/>
</dbReference>